<comment type="caution">
    <text evidence="1">The sequence shown here is derived from an EMBL/GenBank/DDBJ whole genome shotgun (WGS) entry which is preliminary data.</text>
</comment>
<sequence length="117" mass="13700">MGNDVKSHLWAAVMEKFSNPEMEVYKGHMIKKMNKAWTNYRCDLNRNYIKPCASPEDALENVPSWIQKDDWEWLLKEHYLTEEFEKISVRNANNRAQGSMPCLLGSKSIGELTYEKV</sequence>
<dbReference type="AlphaFoldDB" id="A0AAV0KCA6"/>
<keyword evidence="2" id="KW-1185">Reference proteome</keyword>
<dbReference type="PANTHER" id="PTHR33499">
    <property type="entry name" value="OS12G0282400 PROTEIN-RELATED"/>
    <property type="match status" value="1"/>
</dbReference>
<feature type="non-terminal residue" evidence="1">
    <location>
        <position position="117"/>
    </location>
</feature>
<evidence type="ECO:0000313" key="2">
    <source>
        <dbReference type="Proteomes" id="UP001154282"/>
    </source>
</evidence>
<name>A0AAV0KCA6_9ROSI</name>
<proteinExistence type="predicted"/>
<reference evidence="1" key="1">
    <citation type="submission" date="2022-08" db="EMBL/GenBank/DDBJ databases">
        <authorList>
            <person name="Gutierrez-Valencia J."/>
        </authorList>
    </citation>
    <scope>NUCLEOTIDE SEQUENCE</scope>
</reference>
<protein>
    <submittedName>
        <fullName evidence="1">Uncharacterized protein</fullName>
    </submittedName>
</protein>
<evidence type="ECO:0000313" key="1">
    <source>
        <dbReference type="EMBL" id="CAI0419708.1"/>
    </source>
</evidence>
<accession>A0AAV0KCA6</accession>
<dbReference type="PANTHER" id="PTHR33499:SF40">
    <property type="entry name" value="TRANSPOSASE-ASSOCIATED DOMAIN-CONTAINING PROTEIN"/>
    <property type="match status" value="1"/>
</dbReference>
<dbReference type="Proteomes" id="UP001154282">
    <property type="component" value="Unassembled WGS sequence"/>
</dbReference>
<dbReference type="EMBL" id="CAMGYJ010000005">
    <property type="protein sequence ID" value="CAI0419708.1"/>
    <property type="molecule type" value="Genomic_DNA"/>
</dbReference>
<gene>
    <name evidence="1" type="ORF">LITE_LOCUS18102</name>
</gene>
<organism evidence="1 2">
    <name type="scientific">Linum tenue</name>
    <dbReference type="NCBI Taxonomy" id="586396"/>
    <lineage>
        <taxon>Eukaryota</taxon>
        <taxon>Viridiplantae</taxon>
        <taxon>Streptophyta</taxon>
        <taxon>Embryophyta</taxon>
        <taxon>Tracheophyta</taxon>
        <taxon>Spermatophyta</taxon>
        <taxon>Magnoliopsida</taxon>
        <taxon>eudicotyledons</taxon>
        <taxon>Gunneridae</taxon>
        <taxon>Pentapetalae</taxon>
        <taxon>rosids</taxon>
        <taxon>fabids</taxon>
        <taxon>Malpighiales</taxon>
        <taxon>Linaceae</taxon>
        <taxon>Linum</taxon>
    </lineage>
</organism>